<evidence type="ECO:0000313" key="3">
    <source>
        <dbReference type="EMBL" id="GAX72642.1"/>
    </source>
</evidence>
<dbReference type="OrthoDB" id="4812at2759"/>
<dbReference type="STRING" id="1157962.A0A250WPQ8"/>
<feature type="region of interest" description="Disordered" evidence="2">
    <location>
        <begin position="241"/>
        <end position="273"/>
    </location>
</feature>
<gene>
    <name evidence="3" type="ORF">CEUSTIGMA_g98.t1</name>
</gene>
<dbReference type="PANTHER" id="PTHR34793">
    <property type="entry name" value="PROTEIN THYLAKOID FORMATION 1, CHLOROPLASTIC"/>
    <property type="match status" value="1"/>
</dbReference>
<dbReference type="Pfam" id="PF11264">
    <property type="entry name" value="ThylakoidFormat"/>
    <property type="match status" value="1"/>
</dbReference>
<evidence type="ECO:0000313" key="4">
    <source>
        <dbReference type="Proteomes" id="UP000232323"/>
    </source>
</evidence>
<dbReference type="GO" id="GO:0010027">
    <property type="term" value="P:thylakoid membrane organization"/>
    <property type="evidence" value="ECO:0007669"/>
    <property type="project" value="TreeGrafter"/>
</dbReference>
<name>A0A250WPQ8_9CHLO</name>
<feature type="compositionally biased region" description="Basic and acidic residues" evidence="2">
    <location>
        <begin position="241"/>
        <end position="261"/>
    </location>
</feature>
<evidence type="ECO:0000256" key="1">
    <source>
        <dbReference type="ARBA" id="ARBA00023054"/>
    </source>
</evidence>
<dbReference type="GO" id="GO:0010207">
    <property type="term" value="P:photosystem II assembly"/>
    <property type="evidence" value="ECO:0007669"/>
    <property type="project" value="InterPro"/>
</dbReference>
<evidence type="ECO:0000256" key="2">
    <source>
        <dbReference type="SAM" id="MobiDB-lite"/>
    </source>
</evidence>
<dbReference type="PANTHER" id="PTHR34793:SF1">
    <property type="entry name" value="PROTEIN THYLAKOID FORMATION 1, CHLOROPLASTIC"/>
    <property type="match status" value="1"/>
</dbReference>
<organism evidence="3 4">
    <name type="scientific">Chlamydomonas eustigma</name>
    <dbReference type="NCBI Taxonomy" id="1157962"/>
    <lineage>
        <taxon>Eukaryota</taxon>
        <taxon>Viridiplantae</taxon>
        <taxon>Chlorophyta</taxon>
        <taxon>core chlorophytes</taxon>
        <taxon>Chlorophyceae</taxon>
        <taxon>CS clade</taxon>
        <taxon>Chlamydomonadales</taxon>
        <taxon>Chlamydomonadaceae</taxon>
        <taxon>Chlamydomonas</taxon>
    </lineage>
</organism>
<dbReference type="Proteomes" id="UP000232323">
    <property type="component" value="Unassembled WGS sequence"/>
</dbReference>
<dbReference type="EMBL" id="BEGY01000001">
    <property type="protein sequence ID" value="GAX72642.1"/>
    <property type="molecule type" value="Genomic_DNA"/>
</dbReference>
<dbReference type="InterPro" id="IPR017499">
    <property type="entry name" value="Thf1"/>
</dbReference>
<accession>A0A250WPQ8</accession>
<dbReference type="GO" id="GO:0045038">
    <property type="term" value="P:protein import into chloroplast thylakoid membrane"/>
    <property type="evidence" value="ECO:0007669"/>
    <property type="project" value="TreeGrafter"/>
</dbReference>
<proteinExistence type="predicted"/>
<protein>
    <submittedName>
        <fullName evidence="3">Uncharacterized protein</fullName>
    </submittedName>
</protein>
<reference evidence="3 4" key="1">
    <citation type="submission" date="2017-08" db="EMBL/GenBank/DDBJ databases">
        <title>Acidophilic green algal genome provides insights into adaptation to an acidic environment.</title>
        <authorList>
            <person name="Hirooka S."/>
            <person name="Hirose Y."/>
            <person name="Kanesaki Y."/>
            <person name="Higuchi S."/>
            <person name="Fujiwara T."/>
            <person name="Onuma R."/>
            <person name="Era A."/>
            <person name="Ohbayashi R."/>
            <person name="Uzuka A."/>
            <person name="Nozaki H."/>
            <person name="Yoshikawa H."/>
            <person name="Miyagishima S.Y."/>
        </authorList>
    </citation>
    <scope>NUCLEOTIDE SEQUENCE [LARGE SCALE GENOMIC DNA]</scope>
    <source>
        <strain evidence="3 4">NIES-2499</strain>
    </source>
</reference>
<keyword evidence="4" id="KW-1185">Reference proteome</keyword>
<dbReference type="GO" id="GO:0045037">
    <property type="term" value="P:protein import into chloroplast stroma"/>
    <property type="evidence" value="ECO:0007669"/>
    <property type="project" value="TreeGrafter"/>
</dbReference>
<comment type="caution">
    <text evidence="3">The sequence shown here is derived from an EMBL/GenBank/DDBJ whole genome shotgun (WGS) entry which is preliminary data.</text>
</comment>
<dbReference type="GO" id="GO:0009534">
    <property type="term" value="C:chloroplast thylakoid"/>
    <property type="evidence" value="ECO:0007669"/>
    <property type="project" value="TreeGrafter"/>
</dbReference>
<keyword evidence="1" id="KW-0175">Coiled coil</keyword>
<dbReference type="AlphaFoldDB" id="A0A250WPQ8"/>
<sequence>MLTLHTRTCNRTCSSRAHRAFAASPRSRPVRPVAVCVRAAFDPPPVSVTKAKFLENYKKPVASIYNTVIQELLVQQHFVRYSINYEYNEVFALGVVSVFEQILESLPSEERSEIFKAYILSIGEDPEAYRRDSVALESAAGKLSSTEELKPSAEGSEVQQILSKVAAKVATGKFSYSKFFAIGLFRLLEIKGATEPSALEALVKGVGVKQEAVSRDLTLYKGILSKLSVAKELMKDFLEREKKKQAEREEEKAARAAKEAAEQQQPASVPAQS</sequence>